<evidence type="ECO:0000313" key="1">
    <source>
        <dbReference type="EMBL" id="CAI9170270.1"/>
    </source>
</evidence>
<organism evidence="1 2">
    <name type="scientific">Rangifer tarandus platyrhynchus</name>
    <name type="common">Svalbard reindeer</name>
    <dbReference type="NCBI Taxonomy" id="3082113"/>
    <lineage>
        <taxon>Eukaryota</taxon>
        <taxon>Metazoa</taxon>
        <taxon>Chordata</taxon>
        <taxon>Craniata</taxon>
        <taxon>Vertebrata</taxon>
        <taxon>Euteleostomi</taxon>
        <taxon>Mammalia</taxon>
        <taxon>Eutheria</taxon>
        <taxon>Laurasiatheria</taxon>
        <taxon>Artiodactyla</taxon>
        <taxon>Ruminantia</taxon>
        <taxon>Pecora</taxon>
        <taxon>Cervidae</taxon>
        <taxon>Odocoileinae</taxon>
        <taxon>Rangifer</taxon>
    </lineage>
</organism>
<proteinExistence type="predicted"/>
<gene>
    <name evidence="1" type="ORF">MRATA1EN1_LOCUS19232</name>
</gene>
<evidence type="ECO:0000313" key="2">
    <source>
        <dbReference type="Proteomes" id="UP001176941"/>
    </source>
</evidence>
<sequence length="109" mass="12515">MKRETHTLVCLKVSFLIFCSVCELLFSTLFCDKGVVHIFPTPMPPKPILDSSRIVEEQKLKATLHSQQTLIRYHLKTVQGKKQNFLRDHELLGVNNPFCLLPPSYFTAV</sequence>
<dbReference type="EMBL" id="OX459939">
    <property type="protein sequence ID" value="CAI9170270.1"/>
    <property type="molecule type" value="Genomic_DNA"/>
</dbReference>
<keyword evidence="2" id="KW-1185">Reference proteome</keyword>
<accession>A0ABN8ZA10</accession>
<dbReference type="Proteomes" id="UP001176941">
    <property type="component" value="Chromosome 3"/>
</dbReference>
<name>A0ABN8ZA10_RANTA</name>
<reference evidence="1" key="1">
    <citation type="submission" date="2023-04" db="EMBL/GenBank/DDBJ databases">
        <authorList>
            <consortium name="ELIXIR-Norway"/>
        </authorList>
    </citation>
    <scope>NUCLEOTIDE SEQUENCE [LARGE SCALE GENOMIC DNA]</scope>
</reference>
<protein>
    <submittedName>
        <fullName evidence="1">Uncharacterized protein</fullName>
    </submittedName>
</protein>